<protein>
    <submittedName>
        <fullName evidence="2">Uncharacterized protein</fullName>
    </submittedName>
</protein>
<keyword evidence="1" id="KW-0812">Transmembrane</keyword>
<gene>
    <name evidence="2" type="ORF">F0L46_22390</name>
</gene>
<comment type="caution">
    <text evidence="2">The sequence shown here is derived from an EMBL/GenBank/DDBJ whole genome shotgun (WGS) entry which is preliminary data.</text>
</comment>
<reference evidence="2 3" key="2">
    <citation type="submission" date="2019-09" db="EMBL/GenBank/DDBJ databases">
        <authorList>
            <person name="Jin C."/>
        </authorList>
    </citation>
    <scope>NUCLEOTIDE SEQUENCE [LARGE SCALE GENOMIC DNA]</scope>
    <source>
        <strain evidence="2 3">BN140002</strain>
    </source>
</reference>
<keyword evidence="1" id="KW-1133">Transmembrane helix</keyword>
<accession>A0A5B2V934</accession>
<name>A0A5B2V934_9HYPH</name>
<evidence type="ECO:0000313" key="2">
    <source>
        <dbReference type="EMBL" id="KAA2234849.1"/>
    </source>
</evidence>
<dbReference type="Proteomes" id="UP000323142">
    <property type="component" value="Unassembled WGS sequence"/>
</dbReference>
<reference evidence="2 3" key="1">
    <citation type="submission" date="2019-09" db="EMBL/GenBank/DDBJ databases">
        <title>Salinarimonas rosea gen. nov., sp. nov., a new member of the a-2 subgroup of the Proteobacteria.</title>
        <authorList>
            <person name="Liu J."/>
        </authorList>
    </citation>
    <scope>NUCLEOTIDE SEQUENCE [LARGE SCALE GENOMIC DNA]</scope>
    <source>
        <strain evidence="2 3">BN140002</strain>
    </source>
</reference>
<evidence type="ECO:0000256" key="1">
    <source>
        <dbReference type="SAM" id="Phobius"/>
    </source>
</evidence>
<organism evidence="2 3">
    <name type="scientific">Salinarimonas soli</name>
    <dbReference type="NCBI Taxonomy" id="1638099"/>
    <lineage>
        <taxon>Bacteria</taxon>
        <taxon>Pseudomonadati</taxon>
        <taxon>Pseudomonadota</taxon>
        <taxon>Alphaproteobacteria</taxon>
        <taxon>Hyphomicrobiales</taxon>
        <taxon>Salinarimonadaceae</taxon>
        <taxon>Salinarimonas</taxon>
    </lineage>
</organism>
<evidence type="ECO:0000313" key="3">
    <source>
        <dbReference type="Proteomes" id="UP000323142"/>
    </source>
</evidence>
<feature type="transmembrane region" description="Helical" evidence="1">
    <location>
        <begin position="16"/>
        <end position="37"/>
    </location>
</feature>
<dbReference type="RefSeq" id="WP_149821805.1">
    <property type="nucleotide sequence ID" value="NZ_VUOA01000041.1"/>
</dbReference>
<dbReference type="EMBL" id="VUOA01000041">
    <property type="protein sequence ID" value="KAA2234849.1"/>
    <property type="molecule type" value="Genomic_DNA"/>
</dbReference>
<keyword evidence="3" id="KW-1185">Reference proteome</keyword>
<proteinExistence type="predicted"/>
<dbReference type="AlphaFoldDB" id="A0A5B2V934"/>
<sequence length="79" mass="8458">MAPLIPPRRLTPSRSALPFVLLRTVLLVLAVVGMDIATGGTIRRNLSDGADGSLASVADRAVMSARGSFDGFMRRNFTR</sequence>
<keyword evidence="1" id="KW-0472">Membrane</keyword>